<reference evidence="1" key="3">
    <citation type="submission" date="2021-06" db="EMBL/GenBank/DDBJ databases">
        <authorList>
            <person name="Diorio-Toth L."/>
        </authorList>
    </citation>
    <scope>NUCLEOTIDE SEQUENCE</scope>
    <source>
        <strain evidence="1">AL_065</strain>
    </source>
</reference>
<proteinExistence type="predicted"/>
<gene>
    <name evidence="1" type="ORF">EVX74_009275</name>
</gene>
<evidence type="ECO:0000313" key="2">
    <source>
        <dbReference type="Proteomes" id="UP000293391"/>
    </source>
</evidence>
<name>A0AAJ3E2T3_ACILW</name>
<dbReference type="Proteomes" id="UP000293391">
    <property type="component" value="Chromosome"/>
</dbReference>
<organism evidence="1 2">
    <name type="scientific">Acinetobacter lwoffii</name>
    <dbReference type="NCBI Taxonomy" id="28090"/>
    <lineage>
        <taxon>Bacteria</taxon>
        <taxon>Pseudomonadati</taxon>
        <taxon>Pseudomonadota</taxon>
        <taxon>Gammaproteobacteria</taxon>
        <taxon>Moraxellales</taxon>
        <taxon>Moraxellaceae</taxon>
        <taxon>Acinetobacter</taxon>
    </lineage>
</organism>
<dbReference type="RefSeq" id="WP_129717120.1">
    <property type="nucleotide sequence ID" value="NZ_CP046296.1"/>
</dbReference>
<protein>
    <submittedName>
        <fullName evidence="1">Uncharacterized protein</fullName>
    </submittedName>
</protein>
<sequence length="177" mass="21236">MFGWSAGIFAPLSALVLLNAWKEQNNFIVKRDLMIDALEYLDEAFRAIGQIYWLIYINETKSYFYPYNEKNIPLDLHKFIMDEHTLFVKNLGKFHKVALRVLDEDKSKDFNDLYKILNKLHDEIRYVLDSKNKKIEVDIQTYNHKFPYLYDFYHELIEKKKNFEKLANSGFVAQTYL</sequence>
<evidence type="ECO:0000313" key="1">
    <source>
        <dbReference type="EMBL" id="QXR06324.1"/>
    </source>
</evidence>
<dbReference type="AlphaFoldDB" id="A0AAJ3E2T3"/>
<accession>A0AAJ3E2T3</accession>
<dbReference type="EMBL" id="CP078045">
    <property type="protein sequence ID" value="QXR06324.1"/>
    <property type="molecule type" value="Genomic_DNA"/>
</dbReference>
<reference evidence="1" key="1">
    <citation type="submission" date="2018-10" db="EMBL/GenBank/DDBJ databases">
        <authorList>
            <person name="D'Souza A.W."/>
            <person name="Potter R.F."/>
            <person name="Wallace M."/>
            <person name="Shupe A."/>
            <person name="Patel S."/>
            <person name="Sun S."/>
            <person name="Gul D."/>
            <person name="Kwon J.H."/>
            <person name="Andleeb S."/>
            <person name="Burnham C.-A.D."/>
            <person name="Dantas G."/>
        </authorList>
    </citation>
    <scope>NUCLEOTIDE SEQUENCE</scope>
    <source>
        <strain evidence="1">AL_065</strain>
    </source>
</reference>
<reference evidence="1" key="2">
    <citation type="journal article" date="2019" name="Nat. Commun.">
        <title>Spatiotemporal dynamics of multidrug resistant bacteria on intensive care unit surfaces.</title>
        <authorList>
            <person name="D'Souza A.W."/>
            <person name="Potter R.F."/>
            <person name="Wallace M."/>
            <person name="Shupe A."/>
            <person name="Patel S."/>
            <person name="Sun X."/>
            <person name="Gul D."/>
            <person name="Kwon J.H."/>
            <person name="Andleeb S."/>
            <person name="Burnham C.D."/>
            <person name="Dantas G."/>
        </authorList>
    </citation>
    <scope>NUCLEOTIDE SEQUENCE</scope>
    <source>
        <strain evidence="1">AL_065</strain>
    </source>
</reference>